<comment type="caution">
    <text evidence="2">The sequence shown here is derived from an EMBL/GenBank/DDBJ whole genome shotgun (WGS) entry which is preliminary data.</text>
</comment>
<organism evidence="2 3">
    <name type="scientific">Thiohalobacter thiocyanaticus</name>
    <dbReference type="NCBI Taxonomy" id="585455"/>
    <lineage>
        <taxon>Bacteria</taxon>
        <taxon>Pseudomonadati</taxon>
        <taxon>Pseudomonadota</taxon>
        <taxon>Gammaproteobacteria</taxon>
        <taxon>Thiohalobacterales</taxon>
        <taxon>Thiohalobacteraceae</taxon>
        <taxon>Thiohalobacter</taxon>
    </lineage>
</organism>
<dbReference type="InterPro" id="IPR014710">
    <property type="entry name" value="RmlC-like_jellyroll"/>
</dbReference>
<feature type="domain" description="Cyclic nucleotide-binding" evidence="1">
    <location>
        <begin position="35"/>
        <end position="155"/>
    </location>
</feature>
<evidence type="ECO:0000313" key="3">
    <source>
        <dbReference type="Proteomes" id="UP000287798"/>
    </source>
</evidence>
<reference evidence="2 3" key="1">
    <citation type="journal article" date="2010" name="Int. J. Syst. Evol. Microbiol.">
        <title>Thiohalobacter thiocyanaticus gen. nov., sp. nov., a moderately halophilic, sulfur-oxidizing gammaproteobacterium from hypersaline lakes, that utilizes thiocyanate.</title>
        <authorList>
            <person name="Sorokin D.Y."/>
            <person name="Kovaleva O.L."/>
            <person name="Tourova T.P."/>
            <person name="Muyzer G."/>
        </authorList>
    </citation>
    <scope>NUCLEOTIDE SEQUENCE [LARGE SCALE GENOMIC DNA]</scope>
    <source>
        <strain evidence="2 3">Hrh1</strain>
    </source>
</reference>
<dbReference type="AlphaFoldDB" id="A0A426QFV2"/>
<evidence type="ECO:0000259" key="1">
    <source>
        <dbReference type="PROSITE" id="PS50042"/>
    </source>
</evidence>
<protein>
    <submittedName>
        <fullName evidence="2">Cyclic nucleotide-binding domain-containing protein</fullName>
    </submittedName>
</protein>
<dbReference type="Gene3D" id="2.60.120.10">
    <property type="entry name" value="Jelly Rolls"/>
    <property type="match status" value="1"/>
</dbReference>
<proteinExistence type="predicted"/>
<accession>A0A426QFV2</accession>
<dbReference type="SUPFAM" id="SSF51206">
    <property type="entry name" value="cAMP-binding domain-like"/>
    <property type="match status" value="1"/>
</dbReference>
<dbReference type="PROSITE" id="PS50042">
    <property type="entry name" value="CNMP_BINDING_3"/>
    <property type="match status" value="1"/>
</dbReference>
<dbReference type="EMBL" id="QZMU01000001">
    <property type="protein sequence ID" value="RRQ20630.1"/>
    <property type="molecule type" value="Genomic_DNA"/>
</dbReference>
<dbReference type="InterPro" id="IPR000595">
    <property type="entry name" value="cNMP-bd_dom"/>
</dbReference>
<gene>
    <name evidence="2" type="ORF">D6C00_00610</name>
</gene>
<dbReference type="Pfam" id="PF00027">
    <property type="entry name" value="cNMP_binding"/>
    <property type="match status" value="1"/>
</dbReference>
<dbReference type="PANTHER" id="PTHR24567:SF74">
    <property type="entry name" value="HTH-TYPE TRANSCRIPTIONAL REGULATOR ARCR"/>
    <property type="match status" value="1"/>
</dbReference>
<sequence length="195" mass="22132">MEPSANRDVSRRFAVRAEFVYHRGMSVEALRTIPLFANVDDHDLAQIAAASTVRSYRKNSIIISEGDASSSLYLVLDGELKVYVSDEDGRANIINRLGPGDYFGELSLIDEQPRSASIEALTRCRLSVLTRAYFIDYLETHPRVAIRMLEGMGERLRRTTDHAKSLALMDVFGRRMPTCCCSWRSRRTGVWSRRP</sequence>
<evidence type="ECO:0000313" key="2">
    <source>
        <dbReference type="EMBL" id="RRQ20630.1"/>
    </source>
</evidence>
<dbReference type="SMART" id="SM00100">
    <property type="entry name" value="cNMP"/>
    <property type="match status" value="1"/>
</dbReference>
<dbReference type="Proteomes" id="UP000287798">
    <property type="component" value="Unassembled WGS sequence"/>
</dbReference>
<dbReference type="CDD" id="cd00038">
    <property type="entry name" value="CAP_ED"/>
    <property type="match status" value="1"/>
</dbReference>
<dbReference type="PANTHER" id="PTHR24567">
    <property type="entry name" value="CRP FAMILY TRANSCRIPTIONAL REGULATORY PROTEIN"/>
    <property type="match status" value="1"/>
</dbReference>
<dbReference type="InterPro" id="IPR018488">
    <property type="entry name" value="cNMP-bd_CS"/>
</dbReference>
<dbReference type="InterPro" id="IPR050397">
    <property type="entry name" value="Env_Response_Regulators"/>
</dbReference>
<dbReference type="PROSITE" id="PS00889">
    <property type="entry name" value="CNMP_BINDING_2"/>
    <property type="match status" value="1"/>
</dbReference>
<dbReference type="GO" id="GO:0005829">
    <property type="term" value="C:cytosol"/>
    <property type="evidence" value="ECO:0007669"/>
    <property type="project" value="TreeGrafter"/>
</dbReference>
<name>A0A426QFV2_9GAMM</name>
<dbReference type="InterPro" id="IPR018490">
    <property type="entry name" value="cNMP-bd_dom_sf"/>
</dbReference>
<dbReference type="PRINTS" id="PR00103">
    <property type="entry name" value="CAMPKINASE"/>
</dbReference>
<dbReference type="GO" id="GO:0003700">
    <property type="term" value="F:DNA-binding transcription factor activity"/>
    <property type="evidence" value="ECO:0007669"/>
    <property type="project" value="TreeGrafter"/>
</dbReference>
<keyword evidence="3" id="KW-1185">Reference proteome</keyword>